<evidence type="ECO:0000256" key="4">
    <source>
        <dbReference type="ARBA" id="ARBA00005259"/>
    </source>
</evidence>
<evidence type="ECO:0000256" key="9">
    <source>
        <dbReference type="ARBA" id="ARBA00022857"/>
    </source>
</evidence>
<organism evidence="17 18">
    <name type="scientific">Bartonella ancashensis</name>
    <dbReference type="NCBI Taxonomy" id="1318743"/>
    <lineage>
        <taxon>Bacteria</taxon>
        <taxon>Pseudomonadati</taxon>
        <taxon>Pseudomonadota</taxon>
        <taxon>Alphaproteobacteria</taxon>
        <taxon>Hyphomicrobiales</taxon>
        <taxon>Bartonellaceae</taxon>
        <taxon>Bartonella</taxon>
    </lineage>
</organism>
<comment type="pathway">
    <text evidence="2 12">Cofactor biosynthesis; riboflavin biosynthesis; 5-amino-6-(D-ribitylamino)uracil from GTP: step 2/4.</text>
</comment>
<feature type="binding site" evidence="14">
    <location>
        <position position="182"/>
    </location>
    <ligand>
        <name>substrate</name>
    </ligand>
</feature>
<keyword evidence="7 12" id="KW-0479">Metal-binding</keyword>
<dbReference type="PROSITE" id="PS00903">
    <property type="entry name" value="CYT_DCMP_DEAMINASES_1"/>
    <property type="match status" value="1"/>
</dbReference>
<dbReference type="InterPro" id="IPR016193">
    <property type="entry name" value="Cytidine_deaminase-like"/>
</dbReference>
<dbReference type="GO" id="GO:0009231">
    <property type="term" value="P:riboflavin biosynthetic process"/>
    <property type="evidence" value="ECO:0007669"/>
    <property type="project" value="UniProtKB-UniPathway"/>
</dbReference>
<dbReference type="InterPro" id="IPR050765">
    <property type="entry name" value="Riboflavin_Biosynth_HTPR"/>
</dbReference>
<dbReference type="KEGG" id="banc:PU02_1040"/>
<dbReference type="AlphaFoldDB" id="A0A0M4M6L6"/>
<keyword evidence="12 17" id="KW-0378">Hydrolase</keyword>
<dbReference type="Gene3D" id="3.40.140.10">
    <property type="entry name" value="Cytidine Deaminase, domain 2"/>
    <property type="match status" value="1"/>
</dbReference>
<evidence type="ECO:0000256" key="13">
    <source>
        <dbReference type="PIRSR" id="PIRSR006769-1"/>
    </source>
</evidence>
<dbReference type="SUPFAM" id="SSF53927">
    <property type="entry name" value="Cytidine deaminase-like"/>
    <property type="match status" value="1"/>
</dbReference>
<dbReference type="PANTHER" id="PTHR38011">
    <property type="entry name" value="DIHYDROFOLATE REDUCTASE FAMILY PROTEIN (AFU_ORTHOLOGUE AFUA_8G06820)"/>
    <property type="match status" value="1"/>
</dbReference>
<dbReference type="STRING" id="1318743.PU02_1040"/>
<comment type="catalytic activity">
    <reaction evidence="12">
        <text>5-amino-6-(5-phospho-D-ribitylamino)uracil + NADP(+) = 5-amino-6-(5-phospho-D-ribosylamino)uracil + NADPH + H(+)</text>
        <dbReference type="Rhea" id="RHEA:17845"/>
        <dbReference type="ChEBI" id="CHEBI:15378"/>
        <dbReference type="ChEBI" id="CHEBI:57783"/>
        <dbReference type="ChEBI" id="CHEBI:58349"/>
        <dbReference type="ChEBI" id="CHEBI:58421"/>
        <dbReference type="ChEBI" id="CHEBI:58453"/>
        <dbReference type="EC" id="1.1.1.193"/>
    </reaction>
</comment>
<dbReference type="GO" id="GO:0008703">
    <property type="term" value="F:5-amino-6-(5-phosphoribosylamino)uracil reductase activity"/>
    <property type="evidence" value="ECO:0007669"/>
    <property type="project" value="UniProtKB-EC"/>
</dbReference>
<dbReference type="Pfam" id="PF00383">
    <property type="entry name" value="dCMP_cyt_deam_1"/>
    <property type="match status" value="1"/>
</dbReference>
<reference evidence="17 18" key="1">
    <citation type="journal article" date="2015" name="Genome Announc.">
        <title>Complete Genome Sequence of Bartonella ancashensis Strain 20.00, Isolated from the Blood of a Patient with Verruga Peruana.</title>
        <authorList>
            <person name="Hang J."/>
            <person name="Mullins K.E."/>
            <person name="Clifford R.J."/>
            <person name="Onmus-Leone F."/>
            <person name="Yang Y."/>
            <person name="Jiang J."/>
            <person name="Leguia M."/>
            <person name="Kasper M.R."/>
            <person name="Maguina C."/>
            <person name="Lesho E.P."/>
            <person name="Jarman R.G."/>
            <person name="Richards A.L."/>
            <person name="Blazes D."/>
        </authorList>
    </citation>
    <scope>NUCLEOTIDE SEQUENCE [LARGE SCALE GENOMIC DNA]</scope>
    <source>
        <strain evidence="17 18">20.00</strain>
    </source>
</reference>
<dbReference type="Pfam" id="PF01872">
    <property type="entry name" value="RibD_C"/>
    <property type="match status" value="1"/>
</dbReference>
<feature type="domain" description="CMP/dCMP-type deaminase" evidence="16">
    <location>
        <begin position="1"/>
        <end position="108"/>
    </location>
</feature>
<keyword evidence="10 12" id="KW-0560">Oxidoreductase</keyword>
<dbReference type="InterPro" id="IPR002734">
    <property type="entry name" value="RibDG_C"/>
</dbReference>
<evidence type="ECO:0000256" key="5">
    <source>
        <dbReference type="ARBA" id="ARBA00007417"/>
    </source>
</evidence>
<feature type="binding site" evidence="15">
    <location>
        <position position="73"/>
    </location>
    <ligand>
        <name>Zn(2+)</name>
        <dbReference type="ChEBI" id="CHEBI:29105"/>
        <note>catalytic</note>
    </ligand>
</feature>
<comment type="similarity">
    <text evidence="4 12">In the N-terminal section; belongs to the cytidine and deoxycytidylate deaminase family.</text>
</comment>
<protein>
    <recommendedName>
        <fullName evidence="12">Riboflavin biosynthesis protein RibD</fullName>
    </recommendedName>
    <domain>
        <recommendedName>
            <fullName evidence="12">Diaminohydroxyphosphoribosylaminopyrimidine deaminase</fullName>
            <shortName evidence="12">DRAP deaminase</shortName>
            <ecNumber evidence="12">3.5.4.26</ecNumber>
        </recommendedName>
        <alternativeName>
            <fullName evidence="12">Riboflavin-specific deaminase</fullName>
        </alternativeName>
    </domain>
    <domain>
        <recommendedName>
            <fullName evidence="12">5-amino-6-(5-phosphoribosylamino)uracil reductase</fullName>
            <ecNumber evidence="12">1.1.1.193</ecNumber>
        </recommendedName>
        <alternativeName>
            <fullName evidence="12">HTP reductase</fullName>
        </alternativeName>
    </domain>
</protein>
<dbReference type="PANTHER" id="PTHR38011:SF7">
    <property type="entry name" value="2,5-DIAMINO-6-RIBOSYLAMINO-4(3H)-PYRIMIDINONE 5'-PHOSPHATE REDUCTASE"/>
    <property type="match status" value="1"/>
</dbReference>
<comment type="function">
    <text evidence="1 12">Converts 2,5-diamino-6-(ribosylamino)-4(3h)-pyrimidinone 5'-phosphate into 5-amino-6-(ribosylamino)-2,4(1h,3h)-pyrimidinedione 5'-phosphate.</text>
</comment>
<comment type="pathway">
    <text evidence="3 12">Cofactor biosynthesis; riboflavin biosynthesis; 5-amino-6-(D-ribitylamino)uracil from GTP: step 3/4.</text>
</comment>
<dbReference type="Gene3D" id="3.40.430.10">
    <property type="entry name" value="Dihydrofolate Reductase, subunit A"/>
    <property type="match status" value="1"/>
</dbReference>
<evidence type="ECO:0000256" key="12">
    <source>
        <dbReference type="PIRNR" id="PIRNR006769"/>
    </source>
</evidence>
<evidence type="ECO:0000256" key="11">
    <source>
        <dbReference type="ARBA" id="ARBA00023268"/>
    </source>
</evidence>
<dbReference type="CDD" id="cd01284">
    <property type="entry name" value="Riboflavin_deaminase-reductase"/>
    <property type="match status" value="1"/>
</dbReference>
<evidence type="ECO:0000256" key="14">
    <source>
        <dbReference type="PIRSR" id="PIRSR006769-2"/>
    </source>
</evidence>
<comment type="cofactor">
    <cofactor evidence="12 15">
        <name>Zn(2+)</name>
        <dbReference type="ChEBI" id="CHEBI:29105"/>
    </cofactor>
    <text evidence="12 15">Binds 1 zinc ion.</text>
</comment>
<keyword evidence="18" id="KW-1185">Reference proteome</keyword>
<dbReference type="EC" id="3.5.4.26" evidence="12"/>
<evidence type="ECO:0000256" key="8">
    <source>
        <dbReference type="ARBA" id="ARBA00022833"/>
    </source>
</evidence>
<feature type="binding site" evidence="15">
    <location>
        <position position="82"/>
    </location>
    <ligand>
        <name>Zn(2+)</name>
        <dbReference type="ChEBI" id="CHEBI:29105"/>
        <note>catalytic</note>
    </ligand>
</feature>
<feature type="binding site" evidence="15">
    <location>
        <position position="48"/>
    </location>
    <ligand>
        <name>Zn(2+)</name>
        <dbReference type="ChEBI" id="CHEBI:29105"/>
        <note>catalytic</note>
    </ligand>
</feature>
<sequence length="364" mass="39671">MSAAICLAELRVGLTCKNPSVGALIVRGDDVRSFVVGHAATAIGGRPHAEIQALQMAGSFSCGATAYVTLEPCAHYGETPPCVDALIHSGISRVVIAFTDPDKRVCGRGISILKAAGVKVVEGVLRDEAFETLSAYFCVKNLQRCEVTLKMAISADNGVGKKGNGGIRISGVASRKYVHILRARSDAIMVGIGTILADDPQLSCRLPGLEMRSPVRIILDKNLRIPLNAKVVQTAMQIPTWIICDETLLDGRKKVELERYGVRVYSVKVNNNLMHPLAILQLLCELGINSVLLEGGTKTGEIFLNVGCVDHLICFYTPIILGKDRIRPPHIESYLSEFSKIETRMLENDHLCRWRRKALCLQGL</sequence>
<dbReference type="PROSITE" id="PS51747">
    <property type="entry name" value="CYT_DCMP_DEAMINASES_2"/>
    <property type="match status" value="1"/>
</dbReference>
<dbReference type="UniPathway" id="UPA00275">
    <property type="reaction ID" value="UER00401"/>
</dbReference>
<feature type="binding site" evidence="14">
    <location>
        <position position="294"/>
    </location>
    <ligand>
        <name>substrate</name>
    </ligand>
</feature>
<feature type="binding site" evidence="14">
    <location>
        <position position="152"/>
    </location>
    <ligand>
        <name>NADP(+)</name>
        <dbReference type="ChEBI" id="CHEBI:58349"/>
    </ligand>
</feature>
<evidence type="ECO:0000256" key="6">
    <source>
        <dbReference type="ARBA" id="ARBA00022619"/>
    </source>
</evidence>
<feature type="binding site" evidence="14">
    <location>
        <position position="198"/>
    </location>
    <ligand>
        <name>NADP(+)</name>
        <dbReference type="ChEBI" id="CHEBI:58349"/>
    </ligand>
</feature>
<comment type="catalytic activity">
    <reaction evidence="12">
        <text>2,5-diamino-6-hydroxy-4-(5-phosphoribosylamino)-pyrimidine + H2O + H(+) = 5-amino-6-(5-phospho-D-ribosylamino)uracil + NH4(+)</text>
        <dbReference type="Rhea" id="RHEA:21868"/>
        <dbReference type="ChEBI" id="CHEBI:15377"/>
        <dbReference type="ChEBI" id="CHEBI:15378"/>
        <dbReference type="ChEBI" id="CHEBI:28938"/>
        <dbReference type="ChEBI" id="CHEBI:58453"/>
        <dbReference type="ChEBI" id="CHEBI:58614"/>
        <dbReference type="EC" id="3.5.4.26"/>
    </reaction>
</comment>
<feature type="binding site" evidence="14">
    <location>
        <position position="194"/>
    </location>
    <ligand>
        <name>NADP(+)</name>
        <dbReference type="ChEBI" id="CHEBI:58349"/>
    </ligand>
</feature>
<dbReference type="InterPro" id="IPR002125">
    <property type="entry name" value="CMP_dCMP_dom"/>
</dbReference>
<gene>
    <name evidence="17" type="ORF">PU02_1040</name>
</gene>
<dbReference type="GO" id="GO:0008835">
    <property type="term" value="F:diaminohydroxyphosphoribosylaminopyrimidine deaminase activity"/>
    <property type="evidence" value="ECO:0007669"/>
    <property type="project" value="UniProtKB-EC"/>
</dbReference>
<dbReference type="SUPFAM" id="SSF53597">
    <property type="entry name" value="Dihydrofolate reductase-like"/>
    <property type="match status" value="1"/>
</dbReference>
<dbReference type="NCBIfam" id="TIGR00326">
    <property type="entry name" value="eubact_ribD"/>
    <property type="match status" value="1"/>
</dbReference>
<evidence type="ECO:0000259" key="16">
    <source>
        <dbReference type="PROSITE" id="PS51747"/>
    </source>
</evidence>
<keyword evidence="9 12" id="KW-0521">NADP</keyword>
<dbReference type="PIRSF" id="PIRSF006769">
    <property type="entry name" value="RibD"/>
    <property type="match status" value="1"/>
</dbReference>
<evidence type="ECO:0000256" key="3">
    <source>
        <dbReference type="ARBA" id="ARBA00004910"/>
    </source>
</evidence>
<dbReference type="InterPro" id="IPR004794">
    <property type="entry name" value="Eubact_RibD"/>
</dbReference>
<evidence type="ECO:0000256" key="1">
    <source>
        <dbReference type="ARBA" id="ARBA00002151"/>
    </source>
</evidence>
<dbReference type="InterPro" id="IPR016192">
    <property type="entry name" value="APOBEC/CMP_deaminase_Zn-bd"/>
</dbReference>
<evidence type="ECO:0000256" key="2">
    <source>
        <dbReference type="ARBA" id="ARBA00004882"/>
    </source>
</evidence>
<dbReference type="PATRIC" id="fig|1318743.3.peg.1054"/>
<keyword evidence="6 12" id="KW-0686">Riboflavin biosynthesis</keyword>
<dbReference type="Proteomes" id="UP000057213">
    <property type="component" value="Chromosome"/>
</dbReference>
<feature type="binding site" evidence="14">
    <location>
        <position position="202"/>
    </location>
    <ligand>
        <name>substrate</name>
    </ligand>
</feature>
<evidence type="ECO:0000256" key="7">
    <source>
        <dbReference type="ARBA" id="ARBA00022723"/>
    </source>
</evidence>
<feature type="binding site" evidence="14">
    <location>
        <position position="205"/>
    </location>
    <ligand>
        <name>substrate</name>
    </ligand>
</feature>
<proteinExistence type="inferred from homology"/>
<keyword evidence="11" id="KW-0511">Multifunctional enzyme</keyword>
<feature type="active site" description="Proton donor" evidence="13">
    <location>
        <position position="50"/>
    </location>
</feature>
<keyword evidence="8 12" id="KW-0862">Zinc</keyword>
<accession>A0A0M4M6L6</accession>
<dbReference type="EMBL" id="CP010401">
    <property type="protein sequence ID" value="ALE03854.1"/>
    <property type="molecule type" value="Genomic_DNA"/>
</dbReference>
<dbReference type="GO" id="GO:0008270">
    <property type="term" value="F:zinc ion binding"/>
    <property type="evidence" value="ECO:0007669"/>
    <property type="project" value="InterPro"/>
</dbReference>
<dbReference type="EC" id="1.1.1.193" evidence="12"/>
<name>A0A0M4M6L6_9HYPH</name>
<evidence type="ECO:0000256" key="10">
    <source>
        <dbReference type="ARBA" id="ARBA00023002"/>
    </source>
</evidence>
<evidence type="ECO:0000313" key="17">
    <source>
        <dbReference type="EMBL" id="ALE03854.1"/>
    </source>
</evidence>
<evidence type="ECO:0000256" key="15">
    <source>
        <dbReference type="PIRSR" id="PIRSR006769-3"/>
    </source>
</evidence>
<dbReference type="InterPro" id="IPR024072">
    <property type="entry name" value="DHFR-like_dom_sf"/>
</dbReference>
<evidence type="ECO:0000313" key="18">
    <source>
        <dbReference type="Proteomes" id="UP000057213"/>
    </source>
</evidence>
<comment type="similarity">
    <text evidence="5 12">In the C-terminal section; belongs to the HTP reductase family.</text>
</comment>